<keyword evidence="1" id="KW-0732">Signal</keyword>
<reference evidence="2 3" key="1">
    <citation type="submission" date="2024-03" db="EMBL/GenBank/DDBJ databases">
        <title>Mouse gut bacterial collection (mGBC) of GemPharmatech.</title>
        <authorList>
            <person name="He Y."/>
            <person name="Dong L."/>
            <person name="Wu D."/>
            <person name="Gao X."/>
            <person name="Lin Z."/>
        </authorList>
    </citation>
    <scope>NUCLEOTIDE SEQUENCE [LARGE SCALE GENOMIC DNA]</scope>
    <source>
        <strain evidence="2 3">54-13</strain>
    </source>
</reference>
<sequence>MKIKRLMVWIAGILITCGVSANNKTAEYGNQQDSTTIYNTLISKADSCYMKQNFELASMFFDKAFSLGVKPVDKHLYNGACAAALSGDEGTAFNRLFARVQLYPQWYSDQINQDRDLLSLHTSPKWEILCDTLQARKTFIERNYDHALKDRLDSIHYRDQTPRHAYLAALRSVPQDTLLIKTRLVEMQRNDSINQIEVFDILDSYGWPSSEIVGGSNFAIWEVIQHTSLEAIEKYLPLFHNAAANGELNKSFVAMMEDRCDMWRNRPQKYGTQLIRNDNGESVPYALLDPEKVDTWRKEMELPPLQEYLEQMNRR</sequence>
<comment type="caution">
    <text evidence="2">The sequence shown here is derived from an EMBL/GenBank/DDBJ whole genome shotgun (WGS) entry which is preliminary data.</text>
</comment>
<evidence type="ECO:0000256" key="1">
    <source>
        <dbReference type="SAM" id="SignalP"/>
    </source>
</evidence>
<dbReference type="RefSeq" id="WP_369863510.1">
    <property type="nucleotide sequence ID" value="NZ_JBCLPP010000023.1"/>
</dbReference>
<protein>
    <submittedName>
        <fullName evidence="2">DUF6624 domain-containing protein</fullName>
    </submittedName>
</protein>
<feature type="signal peptide" evidence="1">
    <location>
        <begin position="1"/>
        <end position="21"/>
    </location>
</feature>
<feature type="chain" id="PRO_5046593709" evidence="1">
    <location>
        <begin position="22"/>
        <end position="315"/>
    </location>
</feature>
<dbReference type="InterPro" id="IPR046732">
    <property type="entry name" value="DUF6624"/>
</dbReference>
<accession>A0ABV4CWM0</accession>
<evidence type="ECO:0000313" key="3">
    <source>
        <dbReference type="Proteomes" id="UP001565200"/>
    </source>
</evidence>
<keyword evidence="3" id="KW-1185">Reference proteome</keyword>
<gene>
    <name evidence="2" type="ORF">AAK873_09185</name>
</gene>
<organism evidence="2 3">
    <name type="scientific">Heminiphilus faecis</name>
    <dbReference type="NCBI Taxonomy" id="2601703"/>
    <lineage>
        <taxon>Bacteria</taxon>
        <taxon>Pseudomonadati</taxon>
        <taxon>Bacteroidota</taxon>
        <taxon>Bacteroidia</taxon>
        <taxon>Bacteroidales</taxon>
        <taxon>Muribaculaceae</taxon>
        <taxon>Heminiphilus</taxon>
    </lineage>
</organism>
<dbReference type="Proteomes" id="UP001565200">
    <property type="component" value="Unassembled WGS sequence"/>
</dbReference>
<evidence type="ECO:0000313" key="2">
    <source>
        <dbReference type="EMBL" id="MEY8245783.1"/>
    </source>
</evidence>
<dbReference type="EMBL" id="JBCLPP010000023">
    <property type="protein sequence ID" value="MEY8245783.1"/>
    <property type="molecule type" value="Genomic_DNA"/>
</dbReference>
<proteinExistence type="predicted"/>
<dbReference type="Pfam" id="PF20329">
    <property type="entry name" value="DUF6624"/>
    <property type="match status" value="1"/>
</dbReference>
<name>A0ABV4CWM0_9BACT</name>